<dbReference type="RefSeq" id="WP_002647958.1">
    <property type="nucleotide sequence ID" value="NZ_CP042910.1"/>
</dbReference>
<evidence type="ECO:0000313" key="2">
    <source>
        <dbReference type="Proteomes" id="UP000322887"/>
    </source>
</evidence>
<proteinExistence type="predicted"/>
<dbReference type="Gene3D" id="3.40.50.1240">
    <property type="entry name" value="Phosphoglycerate mutase-like"/>
    <property type="match status" value="1"/>
</dbReference>
<evidence type="ECO:0000313" key="1">
    <source>
        <dbReference type="EMBL" id="QEG16463.1"/>
    </source>
</evidence>
<protein>
    <submittedName>
        <fullName evidence="1">Phosphohistidine phosphatase SixA</fullName>
        <ecNumber evidence="1">3.1.3.-</ecNumber>
    </submittedName>
</protein>
<sequence>MELIIIRHGKAEHAGVVPGGDSARPLTEHGSYQFRKVAQWMVEHQSCPDLILHSPLVRTTQTARILQEVAELDDDFCHPQNWLGFGLNLEELLSFVSKTAYERVAVVAHMPDVARCTSELIGGGYITFKPGNAACIQFDSVITPGQGSLKWHLSAPLFNLHSF</sequence>
<accession>A0ABX5YL74</accession>
<dbReference type="EC" id="3.1.3.-" evidence="1"/>
<organism evidence="1 2">
    <name type="scientific">Gimesia maris</name>
    <dbReference type="NCBI Taxonomy" id="122"/>
    <lineage>
        <taxon>Bacteria</taxon>
        <taxon>Pseudomonadati</taxon>
        <taxon>Planctomycetota</taxon>
        <taxon>Planctomycetia</taxon>
        <taxon>Planctomycetales</taxon>
        <taxon>Planctomycetaceae</taxon>
        <taxon>Gimesia</taxon>
    </lineage>
</organism>
<dbReference type="GO" id="GO:0016787">
    <property type="term" value="F:hydrolase activity"/>
    <property type="evidence" value="ECO:0007669"/>
    <property type="project" value="UniProtKB-KW"/>
</dbReference>
<dbReference type="InterPro" id="IPR013078">
    <property type="entry name" value="His_Pase_superF_clade-1"/>
</dbReference>
<dbReference type="NCBIfam" id="TIGR00249">
    <property type="entry name" value="sixA"/>
    <property type="match status" value="1"/>
</dbReference>
<dbReference type="GeneID" id="98646904"/>
<dbReference type="InterPro" id="IPR029033">
    <property type="entry name" value="His_PPase_superfam"/>
</dbReference>
<dbReference type="SMART" id="SM00855">
    <property type="entry name" value="PGAM"/>
    <property type="match status" value="1"/>
</dbReference>
<keyword evidence="2" id="KW-1185">Reference proteome</keyword>
<keyword evidence="1" id="KW-0378">Hydrolase</keyword>
<name>A0ABX5YL74_9PLAN</name>
<dbReference type="Proteomes" id="UP000322887">
    <property type="component" value="Chromosome"/>
</dbReference>
<dbReference type="InterPro" id="IPR004449">
    <property type="entry name" value="SixA"/>
</dbReference>
<reference evidence="1 2" key="1">
    <citation type="submission" date="2019-08" db="EMBL/GenBank/DDBJ databases">
        <title>Deep-cultivation of Planctomycetes and their phenomic and genomic characterization uncovers novel biology.</title>
        <authorList>
            <person name="Wiegand S."/>
            <person name="Jogler M."/>
            <person name="Boedeker C."/>
            <person name="Pinto D."/>
            <person name="Vollmers J."/>
            <person name="Rivas-Marin E."/>
            <person name="Kohn T."/>
            <person name="Peeters S.H."/>
            <person name="Heuer A."/>
            <person name="Rast P."/>
            <person name="Oberbeckmann S."/>
            <person name="Bunk B."/>
            <person name="Jeske O."/>
            <person name="Meyerdierks A."/>
            <person name="Storesund J.E."/>
            <person name="Kallscheuer N."/>
            <person name="Luecker S."/>
            <person name="Lage O.M."/>
            <person name="Pohl T."/>
            <person name="Merkel B.J."/>
            <person name="Hornburger P."/>
            <person name="Mueller R.-W."/>
            <person name="Bruemmer F."/>
            <person name="Labrenz M."/>
            <person name="Spormann A.M."/>
            <person name="Op den Camp H."/>
            <person name="Overmann J."/>
            <person name="Amann R."/>
            <person name="Jetten M.S.M."/>
            <person name="Mascher T."/>
            <person name="Medema M.H."/>
            <person name="Devos D.P."/>
            <person name="Kaster A.-K."/>
            <person name="Ovreas L."/>
            <person name="Rohde M."/>
            <person name="Galperin M.Y."/>
            <person name="Jogler C."/>
        </authorList>
    </citation>
    <scope>NUCLEOTIDE SEQUENCE [LARGE SCALE GENOMIC DNA]</scope>
    <source>
        <strain evidence="1 2">DSM 8797</strain>
    </source>
</reference>
<dbReference type="Pfam" id="PF00300">
    <property type="entry name" value="His_Phos_1"/>
    <property type="match status" value="1"/>
</dbReference>
<gene>
    <name evidence="1" type="primary">sixA</name>
    <name evidence="1" type="ORF">GmarT_23280</name>
</gene>
<dbReference type="EMBL" id="CP042910">
    <property type="protein sequence ID" value="QEG16463.1"/>
    <property type="molecule type" value="Genomic_DNA"/>
</dbReference>
<dbReference type="CDD" id="cd07067">
    <property type="entry name" value="HP_PGM_like"/>
    <property type="match status" value="1"/>
</dbReference>
<dbReference type="SUPFAM" id="SSF53254">
    <property type="entry name" value="Phosphoglycerate mutase-like"/>
    <property type="match status" value="1"/>
</dbReference>